<evidence type="ECO:0000313" key="3">
    <source>
        <dbReference type="EMBL" id="KAJ4968808.1"/>
    </source>
</evidence>
<keyword evidence="4" id="KW-1185">Reference proteome</keyword>
<accession>A0A9Q0KDY0</accession>
<feature type="compositionally biased region" description="Acidic residues" evidence="1">
    <location>
        <begin position="631"/>
        <end position="648"/>
    </location>
</feature>
<dbReference type="InterPro" id="IPR057518">
    <property type="entry name" value="GRDP_C"/>
</dbReference>
<dbReference type="PANTHER" id="PTHR34365">
    <property type="entry name" value="ENOLASE (DUF1399)"/>
    <property type="match status" value="1"/>
</dbReference>
<evidence type="ECO:0000259" key="2">
    <source>
        <dbReference type="Pfam" id="PF25335"/>
    </source>
</evidence>
<evidence type="ECO:0000313" key="4">
    <source>
        <dbReference type="Proteomes" id="UP001141806"/>
    </source>
</evidence>
<protein>
    <recommendedName>
        <fullName evidence="2">GRPD C-terminal domain-containing protein</fullName>
    </recommendedName>
</protein>
<dbReference type="AlphaFoldDB" id="A0A9Q0KDY0"/>
<organism evidence="3 4">
    <name type="scientific">Protea cynaroides</name>
    <dbReference type="NCBI Taxonomy" id="273540"/>
    <lineage>
        <taxon>Eukaryota</taxon>
        <taxon>Viridiplantae</taxon>
        <taxon>Streptophyta</taxon>
        <taxon>Embryophyta</taxon>
        <taxon>Tracheophyta</taxon>
        <taxon>Spermatophyta</taxon>
        <taxon>Magnoliopsida</taxon>
        <taxon>Proteales</taxon>
        <taxon>Proteaceae</taxon>
        <taxon>Protea</taxon>
    </lineage>
</organism>
<feature type="domain" description="GRPD C-terminal" evidence="2">
    <location>
        <begin position="489"/>
        <end position="676"/>
    </location>
</feature>
<dbReference type="InterPro" id="IPR009836">
    <property type="entry name" value="GRDP-like"/>
</dbReference>
<evidence type="ECO:0000256" key="1">
    <source>
        <dbReference type="SAM" id="MobiDB-lite"/>
    </source>
</evidence>
<sequence>MSLMSNGIGVSDDASIRSLSDIPDDAAGIRFSIDLVSAARKHLSFLRTVADSPWLHQSNTTLLSIRRYDELWMPFVADLMVGLKPPMLLPPLDIQWVWHCHSLNPAKYWQYCESRFSKLVGKPIILDDENEEYALNRCRDLWILRYPSEPFEIEADTTIDIDDSLVTTVTDEDIFSEISKNRSLYSKFSEPYMSEIVYLIAARQRYKGLLYLLQKLGDGGGSSSHLVPTSDILLMWLTHQSYPLAYAGDMKEMEGDLAKLVGVWDSVNGEDIKATKELWEKTFDQPYEKAGATLDQTLSAKSPIYWEISDYDINRKYKSMEPRFLLEVCIFVKSNLKELEKGTKDEFLRLSTIKCHKELRIDEPIVDGVSWRRTWRLYCEFGTKGVVIERRRHGGGFFRRTSTLIDKVVFLWNELLRAPSLIQANEMKHQTEQLSLRVMASITPPVQAPYLLKCVPDRVTDDSGAMISDEILRMNSYRPQEGRWLSRTVLDHAGRDCFVIRIRVRAGFWRRGGETPVSVRWQERIIEIREGSWKYIAGSIGTVPEKVVGTATPIEEKSEAKKASWHLSTGDELTIQWESSSSSPGFFFHLENNNSLEHSEKVRLLRGRKMQYQVSKRFDPERNQVQFQDKDQEDDGANEAGEEEEEEGFVTVVRFSPDNPNGRATALLNWKLLVVELLPEEDAVLVLLLCMVILRSVSEMRREDIGGLLVRRRLKEAKLGTRDWGSVILHPWCTSSCPSFHSPYLLPWYWNAKAVMASADADPASKFNYSPAEGDDKLYKREILF</sequence>
<gene>
    <name evidence="3" type="ORF">NE237_015509</name>
</gene>
<feature type="region of interest" description="Disordered" evidence="1">
    <location>
        <begin position="623"/>
        <end position="648"/>
    </location>
</feature>
<dbReference type="OrthoDB" id="2684236at2759"/>
<dbReference type="Proteomes" id="UP001141806">
    <property type="component" value="Unassembled WGS sequence"/>
</dbReference>
<dbReference type="EMBL" id="JAMYWD010000006">
    <property type="protein sequence ID" value="KAJ4968808.1"/>
    <property type="molecule type" value="Genomic_DNA"/>
</dbReference>
<name>A0A9Q0KDY0_9MAGN</name>
<proteinExistence type="predicted"/>
<dbReference type="Pfam" id="PF07173">
    <property type="entry name" value="GRDP-like"/>
    <property type="match status" value="1"/>
</dbReference>
<reference evidence="3" key="1">
    <citation type="journal article" date="2023" name="Plant J.">
        <title>The genome of the king protea, Protea cynaroides.</title>
        <authorList>
            <person name="Chang J."/>
            <person name="Duong T.A."/>
            <person name="Schoeman C."/>
            <person name="Ma X."/>
            <person name="Roodt D."/>
            <person name="Barker N."/>
            <person name="Li Z."/>
            <person name="Van de Peer Y."/>
            <person name="Mizrachi E."/>
        </authorList>
    </citation>
    <scope>NUCLEOTIDE SEQUENCE</scope>
    <source>
        <tissue evidence="3">Young leaves</tissue>
    </source>
</reference>
<comment type="caution">
    <text evidence="3">The sequence shown here is derived from an EMBL/GenBank/DDBJ whole genome shotgun (WGS) entry which is preliminary data.</text>
</comment>
<dbReference type="Pfam" id="PF25335">
    <property type="entry name" value="GRDP_C"/>
    <property type="match status" value="1"/>
</dbReference>
<dbReference type="PANTHER" id="PTHR34365:SF2">
    <property type="entry name" value="ENOLASE (DUF1399)"/>
    <property type="match status" value="1"/>
</dbReference>